<keyword evidence="1" id="KW-0472">Membrane</keyword>
<accession>A0A1A9X135</accession>
<dbReference type="AlphaFoldDB" id="A0A1A9X135"/>
<reference evidence="2" key="2">
    <citation type="submission" date="2020-05" db="UniProtKB">
        <authorList>
            <consortium name="EnsemblMetazoa"/>
        </authorList>
    </citation>
    <scope>IDENTIFICATION</scope>
    <source>
        <strain evidence="2">IAEA</strain>
    </source>
</reference>
<keyword evidence="1" id="KW-0812">Transmembrane</keyword>
<proteinExistence type="predicted"/>
<reference evidence="3" key="1">
    <citation type="submission" date="2014-03" db="EMBL/GenBank/DDBJ databases">
        <authorList>
            <person name="Aksoy S."/>
            <person name="Warren W."/>
            <person name="Wilson R.K."/>
        </authorList>
    </citation>
    <scope>NUCLEOTIDE SEQUENCE [LARGE SCALE GENOMIC DNA]</scope>
    <source>
        <strain evidence="3">IAEA</strain>
    </source>
</reference>
<organism evidence="2 3">
    <name type="scientific">Glossina brevipalpis</name>
    <dbReference type="NCBI Taxonomy" id="37001"/>
    <lineage>
        <taxon>Eukaryota</taxon>
        <taxon>Metazoa</taxon>
        <taxon>Ecdysozoa</taxon>
        <taxon>Arthropoda</taxon>
        <taxon>Hexapoda</taxon>
        <taxon>Insecta</taxon>
        <taxon>Pterygota</taxon>
        <taxon>Neoptera</taxon>
        <taxon>Endopterygota</taxon>
        <taxon>Diptera</taxon>
        <taxon>Brachycera</taxon>
        <taxon>Muscomorpha</taxon>
        <taxon>Hippoboscoidea</taxon>
        <taxon>Glossinidae</taxon>
        <taxon>Glossina</taxon>
    </lineage>
</organism>
<dbReference type="Proteomes" id="UP000091820">
    <property type="component" value="Unassembled WGS sequence"/>
</dbReference>
<keyword evidence="1" id="KW-1133">Transmembrane helix</keyword>
<evidence type="ECO:0000313" key="2">
    <source>
        <dbReference type="EnsemblMetazoa" id="GBRI040311-PA"/>
    </source>
</evidence>
<dbReference type="VEuPathDB" id="VectorBase:GBRI040311"/>
<evidence type="ECO:0000256" key="1">
    <source>
        <dbReference type="SAM" id="Phobius"/>
    </source>
</evidence>
<keyword evidence="3" id="KW-1185">Reference proteome</keyword>
<sequence>MGKSVNEVFTTSLCLSEYSNVNTNRNLKKIKNFPVPGIEPGPSGLPTIIFYLLESSLLHVIVVIKIVLFVVIILSQECHDGDDNVDDVGDSTTKSWFWETNV</sequence>
<feature type="transmembrane region" description="Helical" evidence="1">
    <location>
        <begin position="48"/>
        <end position="74"/>
    </location>
</feature>
<protein>
    <submittedName>
        <fullName evidence="2">Uncharacterized protein</fullName>
    </submittedName>
</protein>
<dbReference type="EnsemblMetazoa" id="GBRI040311-RA">
    <property type="protein sequence ID" value="GBRI040311-PA"/>
    <property type="gene ID" value="GBRI040311"/>
</dbReference>
<name>A0A1A9X135_9MUSC</name>
<evidence type="ECO:0000313" key="3">
    <source>
        <dbReference type="Proteomes" id="UP000091820"/>
    </source>
</evidence>